<name>A0A8J6T9U1_9BACT</name>
<protein>
    <submittedName>
        <fullName evidence="1">CooT family nickel-binding protein</fullName>
    </submittedName>
</protein>
<comment type="caution">
    <text evidence="1">The sequence shown here is derived from an EMBL/GenBank/DDBJ whole genome shotgun (WGS) entry which is preliminary data.</text>
</comment>
<dbReference type="Proteomes" id="UP000599024">
    <property type="component" value="Unassembled WGS sequence"/>
</dbReference>
<dbReference type="AlphaFoldDB" id="A0A8J6T9U1"/>
<dbReference type="InterPro" id="IPR019300">
    <property type="entry name" value="CooT"/>
</dbReference>
<gene>
    <name evidence="1" type="ORF">H8E79_07075</name>
</gene>
<sequence length="62" mass="6697">MTVVLEENGSESTIVEGATRLDVVGDLIRVSSFFEEPVEVADARVSSVDFLGGRLVLEKKTV</sequence>
<reference evidence="1 2" key="1">
    <citation type="submission" date="2020-08" db="EMBL/GenBank/DDBJ databases">
        <title>Bridging the membrane lipid divide: bacteria of the FCB group superphylum have the potential to synthesize archaeal ether lipids.</title>
        <authorList>
            <person name="Villanueva L."/>
            <person name="Von Meijenfeldt F.A.B."/>
            <person name="Westbye A.B."/>
            <person name="Yadav S."/>
            <person name="Hopmans E.C."/>
            <person name="Dutilh B.E."/>
            <person name="Sinninghe Damste J.S."/>
        </authorList>
    </citation>
    <scope>NUCLEOTIDE SEQUENCE [LARGE SCALE GENOMIC DNA]</scope>
    <source>
        <strain evidence="1">NIOZ-UU81</strain>
    </source>
</reference>
<proteinExistence type="predicted"/>
<evidence type="ECO:0000313" key="2">
    <source>
        <dbReference type="Proteomes" id="UP000599024"/>
    </source>
</evidence>
<dbReference type="Pfam" id="PF10133">
    <property type="entry name" value="CooT"/>
    <property type="match status" value="1"/>
</dbReference>
<dbReference type="EMBL" id="JACNLK010000061">
    <property type="protein sequence ID" value="MBC8208911.1"/>
    <property type="molecule type" value="Genomic_DNA"/>
</dbReference>
<organism evidence="1 2">
    <name type="scientific">Candidatus Desulfatifera sulfidica</name>
    <dbReference type="NCBI Taxonomy" id="2841691"/>
    <lineage>
        <taxon>Bacteria</taxon>
        <taxon>Pseudomonadati</taxon>
        <taxon>Thermodesulfobacteriota</taxon>
        <taxon>Desulfobulbia</taxon>
        <taxon>Desulfobulbales</taxon>
        <taxon>Desulfobulbaceae</taxon>
        <taxon>Candidatus Desulfatifera</taxon>
    </lineage>
</organism>
<accession>A0A8J6T9U1</accession>
<evidence type="ECO:0000313" key="1">
    <source>
        <dbReference type="EMBL" id="MBC8208911.1"/>
    </source>
</evidence>